<gene>
    <name evidence="1" type="ORF">Nepgr_013539</name>
</gene>
<dbReference type="Proteomes" id="UP001279734">
    <property type="component" value="Unassembled WGS sequence"/>
</dbReference>
<proteinExistence type="predicted"/>
<dbReference type="EMBL" id="BSYO01000011">
    <property type="protein sequence ID" value="GMH11698.1"/>
    <property type="molecule type" value="Genomic_DNA"/>
</dbReference>
<evidence type="ECO:0000313" key="2">
    <source>
        <dbReference type="Proteomes" id="UP001279734"/>
    </source>
</evidence>
<protein>
    <submittedName>
        <fullName evidence="1">Uncharacterized protein</fullName>
    </submittedName>
</protein>
<name>A0AAD3XP38_NEPGR</name>
<reference evidence="1" key="1">
    <citation type="submission" date="2023-05" db="EMBL/GenBank/DDBJ databases">
        <title>Nepenthes gracilis genome sequencing.</title>
        <authorList>
            <person name="Fukushima K."/>
        </authorList>
    </citation>
    <scope>NUCLEOTIDE SEQUENCE</scope>
    <source>
        <strain evidence="1">SING2019-196</strain>
    </source>
</reference>
<keyword evidence="2" id="KW-1185">Reference proteome</keyword>
<evidence type="ECO:0000313" key="1">
    <source>
        <dbReference type="EMBL" id="GMH11698.1"/>
    </source>
</evidence>
<comment type="caution">
    <text evidence="1">The sequence shown here is derived from an EMBL/GenBank/DDBJ whole genome shotgun (WGS) entry which is preliminary data.</text>
</comment>
<sequence length="77" mass="8404">MVSRGPLRFHLRMSPIFCDSVPDEALPAQDSTGVYADAKTASIRLFSVLSLAARNFECAVRCNARSAMLPQMIGQLC</sequence>
<accession>A0AAD3XP38</accession>
<organism evidence="1 2">
    <name type="scientific">Nepenthes gracilis</name>
    <name type="common">Slender pitcher plant</name>
    <dbReference type="NCBI Taxonomy" id="150966"/>
    <lineage>
        <taxon>Eukaryota</taxon>
        <taxon>Viridiplantae</taxon>
        <taxon>Streptophyta</taxon>
        <taxon>Embryophyta</taxon>
        <taxon>Tracheophyta</taxon>
        <taxon>Spermatophyta</taxon>
        <taxon>Magnoliopsida</taxon>
        <taxon>eudicotyledons</taxon>
        <taxon>Gunneridae</taxon>
        <taxon>Pentapetalae</taxon>
        <taxon>Caryophyllales</taxon>
        <taxon>Nepenthaceae</taxon>
        <taxon>Nepenthes</taxon>
    </lineage>
</organism>
<dbReference type="AlphaFoldDB" id="A0AAD3XP38"/>